<evidence type="ECO:0000313" key="3">
    <source>
        <dbReference type="Proteomes" id="UP001234178"/>
    </source>
</evidence>
<dbReference type="EMBL" id="JAOYFB010000039">
    <property type="protein sequence ID" value="KAK4031089.1"/>
    <property type="molecule type" value="Genomic_DNA"/>
</dbReference>
<protein>
    <submittedName>
        <fullName evidence="2">Uncharacterized protein</fullName>
    </submittedName>
</protein>
<evidence type="ECO:0000313" key="2">
    <source>
        <dbReference type="EMBL" id="KAK4031089.1"/>
    </source>
</evidence>
<reference evidence="2 3" key="1">
    <citation type="journal article" date="2023" name="Nucleic Acids Res.">
        <title>The hologenome of Daphnia magna reveals possible DNA methylation and microbiome-mediated evolution of the host genome.</title>
        <authorList>
            <person name="Chaturvedi A."/>
            <person name="Li X."/>
            <person name="Dhandapani V."/>
            <person name="Marshall H."/>
            <person name="Kissane S."/>
            <person name="Cuenca-Cambronero M."/>
            <person name="Asole G."/>
            <person name="Calvet F."/>
            <person name="Ruiz-Romero M."/>
            <person name="Marangio P."/>
            <person name="Guigo R."/>
            <person name="Rago D."/>
            <person name="Mirbahai L."/>
            <person name="Eastwood N."/>
            <person name="Colbourne J.K."/>
            <person name="Zhou J."/>
            <person name="Mallon E."/>
            <person name="Orsini L."/>
        </authorList>
    </citation>
    <scope>NUCLEOTIDE SEQUENCE [LARGE SCALE GENOMIC DNA]</scope>
    <source>
        <strain evidence="2">LRV0_1</strain>
    </source>
</reference>
<proteinExistence type="predicted"/>
<evidence type="ECO:0000256" key="1">
    <source>
        <dbReference type="SAM" id="MobiDB-lite"/>
    </source>
</evidence>
<keyword evidence="3" id="KW-1185">Reference proteome</keyword>
<feature type="region of interest" description="Disordered" evidence="1">
    <location>
        <begin position="60"/>
        <end position="85"/>
    </location>
</feature>
<name>A0ABR0B134_9CRUS</name>
<dbReference type="Proteomes" id="UP001234178">
    <property type="component" value="Unassembled WGS sequence"/>
</dbReference>
<sequence length="170" mass="19520">MEHAITSGSQSNCSVERKRRDIQQGFYPVLDSSTVCCQPDFLRGAPWNPNERLRTGFRGPPEFWEPPGATHGDCKRPGKGKRHKKSIGCRMGPTTFINRHISMMIRASLLRQREYDQQILRSHKSGQSPVYVVDIQWNEYEIRLQNVDFHDLAQVSGKLGERRPFTGSHL</sequence>
<comment type="caution">
    <text evidence="2">The sequence shown here is derived from an EMBL/GenBank/DDBJ whole genome shotgun (WGS) entry which is preliminary data.</text>
</comment>
<accession>A0ABR0B134</accession>
<organism evidence="2 3">
    <name type="scientific">Daphnia magna</name>
    <dbReference type="NCBI Taxonomy" id="35525"/>
    <lineage>
        <taxon>Eukaryota</taxon>
        <taxon>Metazoa</taxon>
        <taxon>Ecdysozoa</taxon>
        <taxon>Arthropoda</taxon>
        <taxon>Crustacea</taxon>
        <taxon>Branchiopoda</taxon>
        <taxon>Diplostraca</taxon>
        <taxon>Cladocera</taxon>
        <taxon>Anomopoda</taxon>
        <taxon>Daphniidae</taxon>
        <taxon>Daphnia</taxon>
    </lineage>
</organism>
<gene>
    <name evidence="2" type="ORF">OUZ56_024615</name>
</gene>